<accession>A0A2P2P128</accession>
<proteinExistence type="predicted"/>
<dbReference type="EMBL" id="GGEC01067961">
    <property type="protein sequence ID" value="MBX48445.1"/>
    <property type="molecule type" value="Transcribed_RNA"/>
</dbReference>
<reference evidence="1" key="1">
    <citation type="submission" date="2018-02" db="EMBL/GenBank/DDBJ databases">
        <title>Rhizophora mucronata_Transcriptome.</title>
        <authorList>
            <person name="Meera S.P."/>
            <person name="Sreeshan A."/>
            <person name="Augustine A."/>
        </authorList>
    </citation>
    <scope>NUCLEOTIDE SEQUENCE</scope>
    <source>
        <tissue evidence="1">Leaf</tissue>
    </source>
</reference>
<name>A0A2P2P128_RHIMU</name>
<organism evidence="1">
    <name type="scientific">Rhizophora mucronata</name>
    <name type="common">Asiatic mangrove</name>
    <dbReference type="NCBI Taxonomy" id="61149"/>
    <lineage>
        <taxon>Eukaryota</taxon>
        <taxon>Viridiplantae</taxon>
        <taxon>Streptophyta</taxon>
        <taxon>Embryophyta</taxon>
        <taxon>Tracheophyta</taxon>
        <taxon>Spermatophyta</taxon>
        <taxon>Magnoliopsida</taxon>
        <taxon>eudicotyledons</taxon>
        <taxon>Gunneridae</taxon>
        <taxon>Pentapetalae</taxon>
        <taxon>rosids</taxon>
        <taxon>fabids</taxon>
        <taxon>Malpighiales</taxon>
        <taxon>Rhizophoraceae</taxon>
        <taxon>Rhizophora</taxon>
    </lineage>
</organism>
<protein>
    <submittedName>
        <fullName evidence="1">Uncharacterized protein</fullName>
    </submittedName>
</protein>
<sequence length="41" mass="4855">MRASRERLRLSCSQNAGARKKFEREIPCTLPRLIQCFVIIY</sequence>
<dbReference type="AlphaFoldDB" id="A0A2P2P128"/>
<evidence type="ECO:0000313" key="1">
    <source>
        <dbReference type="EMBL" id="MBX48445.1"/>
    </source>
</evidence>